<evidence type="ECO:0000313" key="5">
    <source>
        <dbReference type="Proteomes" id="UP001527202"/>
    </source>
</evidence>
<dbReference type="Proteomes" id="UP001527202">
    <property type="component" value="Unassembled WGS sequence"/>
</dbReference>
<evidence type="ECO:0000259" key="1">
    <source>
        <dbReference type="PROSITE" id="PS51186"/>
    </source>
</evidence>
<dbReference type="GeneID" id="95377792"/>
<accession>A0A410X1N2</accession>
<dbReference type="PANTHER" id="PTHR31143:SF2">
    <property type="entry name" value="FR47-LIKE DOMAIN-CONTAINING PROTEIN-RELATED"/>
    <property type="match status" value="1"/>
</dbReference>
<evidence type="ECO:0000313" key="4">
    <source>
        <dbReference type="Proteomes" id="UP000288943"/>
    </source>
</evidence>
<dbReference type="Pfam" id="PF12746">
    <property type="entry name" value="GNAT_acetyltran"/>
    <property type="match status" value="1"/>
</dbReference>
<name>A0A410X1N2_9BACL</name>
<dbReference type="Gene3D" id="3.40.630.30">
    <property type="match status" value="1"/>
</dbReference>
<dbReference type="RefSeq" id="WP_042230224.1">
    <property type="nucleotide sequence ID" value="NZ_CP026520.1"/>
</dbReference>
<reference evidence="2 5" key="2">
    <citation type="submission" date="2022-05" db="EMBL/GenBank/DDBJ databases">
        <title>Genome Sequencing of Bee-Associated Microbes.</title>
        <authorList>
            <person name="Dunlap C."/>
        </authorList>
    </citation>
    <scope>NUCLEOTIDE SEQUENCE [LARGE SCALE GENOMIC DNA]</scope>
    <source>
        <strain evidence="2 5">NRRL B-23120</strain>
    </source>
</reference>
<evidence type="ECO:0000313" key="3">
    <source>
        <dbReference type="EMBL" id="QAV20507.1"/>
    </source>
</evidence>
<dbReference type="AlphaFoldDB" id="A0A410X1N2"/>
<evidence type="ECO:0000313" key="2">
    <source>
        <dbReference type="EMBL" id="MCY9594805.1"/>
    </source>
</evidence>
<dbReference type="PROSITE" id="PS51186">
    <property type="entry name" value="GNAT"/>
    <property type="match status" value="1"/>
</dbReference>
<keyword evidence="3" id="KW-0808">Transferase</keyword>
<dbReference type="EMBL" id="CP026520">
    <property type="protein sequence ID" value="QAV20507.1"/>
    <property type="molecule type" value="Genomic_DNA"/>
</dbReference>
<dbReference type="EMBL" id="JAMDMJ010000003">
    <property type="protein sequence ID" value="MCY9594805.1"/>
    <property type="molecule type" value="Genomic_DNA"/>
</dbReference>
<sequence>MHTMTKVNAAIRPHLTRLFEEVRRVDVCIDSVLEGQAGGEIRIYVDSLTNPSSAQINQGSFVYFAGDSTCPSAGQWLEELPAHCYIMPSSPGWVQRARHIHGGKLIRGERYMFSPESLRPGPLKELTEHPDYKVEKITPELARDMFGDPLQHYHFVNYDTAEQFMETGFGYCIRAEGEVAAACTTAMVCRTGVEIGIMTHPDYRKFGLATRVAAAFLLHCLEHDLYPSWDAANLKSKGLAEKLGLIYAGSYEVFSLQD</sequence>
<dbReference type="Proteomes" id="UP000288943">
    <property type="component" value="Chromosome"/>
</dbReference>
<dbReference type="SUPFAM" id="SSF55729">
    <property type="entry name" value="Acyl-CoA N-acyltransferases (Nat)"/>
    <property type="match status" value="1"/>
</dbReference>
<protein>
    <submittedName>
        <fullName evidence="3">GNAT family N-acetyltransferase</fullName>
    </submittedName>
</protein>
<dbReference type="KEGG" id="pchi:PC41400_23650"/>
<dbReference type="Gene3D" id="3.40.630.110">
    <property type="entry name" value="GNAT acetyltransferase-like"/>
    <property type="match status" value="1"/>
</dbReference>
<feature type="domain" description="N-acetyltransferase" evidence="1">
    <location>
        <begin position="132"/>
        <end position="258"/>
    </location>
</feature>
<dbReference type="InterPro" id="IPR016181">
    <property type="entry name" value="Acyl_CoA_acyltransferase"/>
</dbReference>
<dbReference type="OrthoDB" id="2773476at2"/>
<dbReference type="GO" id="GO:0016747">
    <property type="term" value="F:acyltransferase activity, transferring groups other than amino-acyl groups"/>
    <property type="evidence" value="ECO:0007669"/>
    <property type="project" value="InterPro"/>
</dbReference>
<dbReference type="InterPro" id="IPR027365">
    <property type="entry name" value="GNAT_acetyltra_YdfB-like"/>
</dbReference>
<dbReference type="InterPro" id="IPR000182">
    <property type="entry name" value="GNAT_dom"/>
</dbReference>
<dbReference type="InterPro" id="IPR042573">
    <property type="entry name" value="GNAT_acetyltra_N"/>
</dbReference>
<keyword evidence="5" id="KW-1185">Reference proteome</keyword>
<gene>
    <name evidence="2" type="ORF">M5X16_03330</name>
    <name evidence="3" type="ORF">PC41400_23650</name>
</gene>
<organism evidence="3 4">
    <name type="scientific">Paenibacillus chitinolyticus</name>
    <dbReference type="NCBI Taxonomy" id="79263"/>
    <lineage>
        <taxon>Bacteria</taxon>
        <taxon>Bacillati</taxon>
        <taxon>Bacillota</taxon>
        <taxon>Bacilli</taxon>
        <taxon>Bacillales</taxon>
        <taxon>Paenibacillaceae</taxon>
        <taxon>Paenibacillus</taxon>
    </lineage>
</organism>
<proteinExistence type="predicted"/>
<dbReference type="PANTHER" id="PTHR31143">
    <property type="match status" value="1"/>
</dbReference>
<reference evidence="3 4" key="1">
    <citation type="submission" date="2018-01" db="EMBL/GenBank/DDBJ databases">
        <title>The whole genome sequencing and assembly of Paenibacillus chitinolyticus KCCM 41400 strain.</title>
        <authorList>
            <person name="Kim J.-Y."/>
            <person name="Park M.-K."/>
            <person name="Lee Y.-J."/>
            <person name="Yi H."/>
            <person name="Bahn Y.-S."/>
            <person name="Kim J.F."/>
            <person name="Lee D.-W."/>
        </authorList>
    </citation>
    <scope>NUCLEOTIDE SEQUENCE [LARGE SCALE GENOMIC DNA]</scope>
    <source>
        <strain evidence="3 4">KCCM 41400</strain>
    </source>
</reference>